<dbReference type="Gene3D" id="3.30.470.20">
    <property type="entry name" value="ATP-grasp fold, B domain"/>
    <property type="match status" value="1"/>
</dbReference>
<dbReference type="GO" id="GO:0046872">
    <property type="term" value="F:metal ion binding"/>
    <property type="evidence" value="ECO:0007669"/>
    <property type="project" value="InterPro"/>
</dbReference>
<keyword evidence="1" id="KW-0067">ATP-binding</keyword>
<protein>
    <submittedName>
        <fullName evidence="3">Carbamoyl phosphate synthase-like protein</fullName>
    </submittedName>
</protein>
<proteinExistence type="predicted"/>
<evidence type="ECO:0000256" key="1">
    <source>
        <dbReference type="PROSITE-ProRule" id="PRU00409"/>
    </source>
</evidence>
<dbReference type="RefSeq" id="WP_067088611.1">
    <property type="nucleotide sequence ID" value="NZ_LWMV01000001.1"/>
</dbReference>
<evidence type="ECO:0000313" key="3">
    <source>
        <dbReference type="EMBL" id="KZX16945.1"/>
    </source>
</evidence>
<organism evidence="3 4">
    <name type="scientific">Methanobrevibacter curvatus</name>
    <dbReference type="NCBI Taxonomy" id="49547"/>
    <lineage>
        <taxon>Archaea</taxon>
        <taxon>Methanobacteriati</taxon>
        <taxon>Methanobacteriota</taxon>
        <taxon>Methanomada group</taxon>
        <taxon>Methanobacteria</taxon>
        <taxon>Methanobacteriales</taxon>
        <taxon>Methanobacteriaceae</taxon>
        <taxon>Methanobrevibacter</taxon>
    </lineage>
</organism>
<dbReference type="InterPro" id="IPR003806">
    <property type="entry name" value="ATP-grasp_PylC-type"/>
</dbReference>
<dbReference type="SUPFAM" id="SSF56059">
    <property type="entry name" value="Glutathione synthetase ATP-binding domain-like"/>
    <property type="match status" value="1"/>
</dbReference>
<evidence type="ECO:0000259" key="2">
    <source>
        <dbReference type="PROSITE" id="PS50975"/>
    </source>
</evidence>
<dbReference type="AlphaFoldDB" id="A0A166ERZ6"/>
<dbReference type="Proteomes" id="UP000077245">
    <property type="component" value="Unassembled WGS sequence"/>
</dbReference>
<reference evidence="3 4" key="1">
    <citation type="submission" date="2016-04" db="EMBL/GenBank/DDBJ databases">
        <title>Genome sequence of Methanobrevibacter curvatus DSM 11111.</title>
        <authorList>
            <person name="Poehlein A."/>
            <person name="Seedorf H."/>
            <person name="Daniel R."/>
        </authorList>
    </citation>
    <scope>NUCLEOTIDE SEQUENCE [LARGE SCALE GENOMIC DNA]</scope>
    <source>
        <strain evidence="3 4">DSM 11111</strain>
    </source>
</reference>
<dbReference type="PROSITE" id="PS50975">
    <property type="entry name" value="ATP_GRASP"/>
    <property type="match status" value="1"/>
</dbReference>
<dbReference type="PATRIC" id="fig|49547.3.peg.3"/>
<feature type="domain" description="ATP-grasp" evidence="2">
    <location>
        <begin position="160"/>
        <end position="390"/>
    </location>
</feature>
<dbReference type="STRING" id="49547.MBCUR_00030"/>
<keyword evidence="1" id="KW-0547">Nucleotide-binding</keyword>
<dbReference type="Gene3D" id="3.40.50.11770">
    <property type="match status" value="1"/>
</dbReference>
<gene>
    <name evidence="3" type="ORF">MBCUR_00030</name>
</gene>
<dbReference type="Pfam" id="PF02655">
    <property type="entry name" value="ATP-grasp_3"/>
    <property type="match status" value="1"/>
</dbReference>
<evidence type="ECO:0000313" key="4">
    <source>
        <dbReference type="Proteomes" id="UP000077245"/>
    </source>
</evidence>
<dbReference type="OrthoDB" id="133985at2157"/>
<sequence>MNNGFNLNKSKFNILFFEYYTTLNTSDASILSEAEAMVNSVLYELNELDDNEYGAYYLSSSKFSTVSNKYDNVNSLVLNKDLHQWINDYLELFDGVFLIAGEENMNLYNLTKLIEKKNIKLFCSKSKGVFISSNKDSTYKTLKNIVKQPKTAKFSFNLLYQQYNKINTDNKDTKFVTEGDKQLNFESFVFSFITEFKKNFSSKLIIKPVNGIDCENITILESKNDLKQFSKDFINININNINSNSNINNSNSSSNSNSNNNFNEEFLIQEFIDGEIVSVSLIAIQNGNKTIIYPLSLNKQYIDLYGYDKYLGGEIPFNHPLKKEAFKTAISAVEAIEGLHGFLGVDLILTENEVFFIEVNSRFTTPYVALQKIAKDFEFNIIKTIIDLSFNPIEGICFKELFESNGTFVKFKKENNKLIIE</sequence>
<dbReference type="InterPro" id="IPR011761">
    <property type="entry name" value="ATP-grasp"/>
</dbReference>
<dbReference type="GO" id="GO:0005524">
    <property type="term" value="F:ATP binding"/>
    <property type="evidence" value="ECO:0007669"/>
    <property type="project" value="UniProtKB-UniRule"/>
</dbReference>
<name>A0A166ERZ6_9EURY</name>
<comment type="caution">
    <text evidence="3">The sequence shown here is derived from an EMBL/GenBank/DDBJ whole genome shotgun (WGS) entry which is preliminary data.</text>
</comment>
<keyword evidence="4" id="KW-1185">Reference proteome</keyword>
<dbReference type="EMBL" id="LWMV01000001">
    <property type="protein sequence ID" value="KZX16945.1"/>
    <property type="molecule type" value="Genomic_DNA"/>
</dbReference>
<accession>A0A166ERZ6</accession>